<evidence type="ECO:0000256" key="6">
    <source>
        <dbReference type="ARBA" id="ARBA00022989"/>
    </source>
</evidence>
<dbReference type="FunFam" id="1.20.120.80:FF:000002">
    <property type="entry name" value="Cytochrome c oxidase subunit 3"/>
    <property type="match status" value="1"/>
</dbReference>
<gene>
    <name evidence="11" type="primary">cox3</name>
    <name evidence="11" type="ORF">RvY_mtCox3</name>
</gene>
<keyword evidence="6 9" id="KW-1133">Transmembrane helix</keyword>
<dbReference type="EMBL" id="AP017609">
    <property type="protein sequence ID" value="BAV58165.1"/>
    <property type="molecule type" value="Genomic_DNA"/>
</dbReference>
<keyword evidence="8 11" id="KW-0496">Mitochondrion</keyword>
<evidence type="ECO:0000256" key="1">
    <source>
        <dbReference type="ARBA" id="ARBA00004141"/>
    </source>
</evidence>
<feature type="transmembrane region" description="Helical" evidence="9">
    <location>
        <begin position="158"/>
        <end position="176"/>
    </location>
</feature>
<dbReference type="InterPro" id="IPR035973">
    <property type="entry name" value="Cyt_c_oxidase_su3-like_sf"/>
</dbReference>
<dbReference type="SUPFAM" id="SSF81452">
    <property type="entry name" value="Cytochrome c oxidase subunit III-like"/>
    <property type="match status" value="1"/>
</dbReference>
<dbReference type="GO" id="GO:0005739">
    <property type="term" value="C:mitochondrion"/>
    <property type="evidence" value="ECO:0007669"/>
    <property type="project" value="TreeGrafter"/>
</dbReference>
<geneLocation type="mitochondrion" evidence="11"/>
<evidence type="ECO:0000256" key="3">
    <source>
        <dbReference type="ARBA" id="ARBA00015944"/>
    </source>
</evidence>
<proteinExistence type="inferred from homology"/>
<dbReference type="CTD" id="4514"/>
<evidence type="ECO:0000256" key="4">
    <source>
        <dbReference type="ARBA" id="ARBA00022692"/>
    </source>
</evidence>
<dbReference type="STRING" id="947166.A0A1C9ZVZ4"/>
<dbReference type="InterPro" id="IPR024791">
    <property type="entry name" value="Cyt_c/ubiquinol_Oxase_su3"/>
</dbReference>
<dbReference type="Pfam" id="PF00510">
    <property type="entry name" value="COX3"/>
    <property type="match status" value="1"/>
</dbReference>
<dbReference type="GO" id="GO:0006123">
    <property type="term" value="P:mitochondrial electron transport, cytochrome c to oxygen"/>
    <property type="evidence" value="ECO:0007669"/>
    <property type="project" value="TreeGrafter"/>
</dbReference>
<keyword evidence="5" id="KW-1278">Translocase</keyword>
<comment type="subcellular location">
    <subcellularLocation>
        <location evidence="1">Membrane</location>
        <topology evidence="1">Multi-pass membrane protein</topology>
    </subcellularLocation>
</comment>
<evidence type="ECO:0000256" key="8">
    <source>
        <dbReference type="RuleBase" id="RU003375"/>
    </source>
</evidence>
<evidence type="ECO:0000313" key="11">
    <source>
        <dbReference type="EMBL" id="BAV58165.1"/>
    </source>
</evidence>
<protein>
    <recommendedName>
        <fullName evidence="3 8">Cytochrome c oxidase subunit 3</fullName>
    </recommendedName>
</protein>
<evidence type="ECO:0000256" key="9">
    <source>
        <dbReference type="SAM" id="Phobius"/>
    </source>
</evidence>
<evidence type="ECO:0000256" key="7">
    <source>
        <dbReference type="ARBA" id="ARBA00023136"/>
    </source>
</evidence>
<organism evidence="11 12">
    <name type="scientific">Ramazzottius varieornatus</name>
    <name type="common">Water bear</name>
    <name type="synonym">Tardigrade</name>
    <dbReference type="NCBI Taxonomy" id="947166"/>
    <lineage>
        <taxon>Eukaryota</taxon>
        <taxon>Metazoa</taxon>
        <taxon>Ecdysozoa</taxon>
        <taxon>Tardigrada</taxon>
        <taxon>Eutardigrada</taxon>
        <taxon>Parachela</taxon>
        <taxon>Hypsibioidea</taxon>
        <taxon>Ramazzottiidae</taxon>
        <taxon>Ramazzottius</taxon>
    </lineage>
</organism>
<evidence type="ECO:0000256" key="2">
    <source>
        <dbReference type="ARBA" id="ARBA00010581"/>
    </source>
</evidence>
<keyword evidence="7 9" id="KW-0472">Membrane</keyword>
<dbReference type="CDD" id="cd01665">
    <property type="entry name" value="Cyt_c_Oxidase_III"/>
    <property type="match status" value="1"/>
</dbReference>
<dbReference type="GO" id="GO:0004129">
    <property type="term" value="F:cytochrome-c oxidase activity"/>
    <property type="evidence" value="ECO:0007669"/>
    <property type="project" value="InterPro"/>
</dbReference>
<dbReference type="InterPro" id="IPR033945">
    <property type="entry name" value="Cyt_c_oxase_su3_dom"/>
</dbReference>
<dbReference type="PANTHER" id="PTHR11403:SF7">
    <property type="entry name" value="CYTOCHROME C OXIDASE SUBUNIT 3"/>
    <property type="match status" value="1"/>
</dbReference>
<dbReference type="InterPro" id="IPR000298">
    <property type="entry name" value="Cyt_c_oxidase-like_su3"/>
</dbReference>
<feature type="transmembrane region" description="Helical" evidence="9">
    <location>
        <begin position="81"/>
        <end position="102"/>
    </location>
</feature>
<comment type="function">
    <text evidence="8">Component of the cytochrome c oxidase, the last enzyme in the mitochondrial electron transport chain which drives oxidative phosphorylation. The respiratory chain contains 3 multisubunit complexes succinate dehydrogenase (complex II, CII), ubiquinol-cytochrome c oxidoreductase (cytochrome b-c1 complex, complex III, CIII) and cytochrome c oxidase (complex IV, CIV), that cooperate to transfer electrons derived from NADH and succinate to molecular oxygen, creating an electrochemical gradient over the inner membrane that drives transmembrane transport and the ATP synthase. Cytochrome c oxidase is the component of the respiratory chain that catalyzes the reduction of oxygen to water. Electrons originating from reduced cytochrome c in the intermembrane space (IMS) are transferred via the dinuclear copper A center (CU(A)) of subunit 2 and heme A of subunit 1 to the active site in subunit 1, a binuclear center (BNC) formed by heme A3 and copper B (CU(B)). The BNC reduces molecular oxygen to 2 water molecules using 4 electrons from cytochrome c in the IMS and 4 protons from the mitochondrial matrix.</text>
</comment>
<feature type="transmembrane region" description="Helical" evidence="9">
    <location>
        <begin position="240"/>
        <end position="259"/>
    </location>
</feature>
<feature type="transmembrane region" description="Helical" evidence="9">
    <location>
        <begin position="196"/>
        <end position="219"/>
    </location>
</feature>
<dbReference type="RefSeq" id="YP_009308006.1">
    <property type="nucleotide sequence ID" value="NC_031407.1"/>
</dbReference>
<dbReference type="InterPro" id="IPR013833">
    <property type="entry name" value="Cyt_c_oxidase_su3_a-hlx"/>
</dbReference>
<accession>A0A1C9ZVZ4</accession>
<dbReference type="Gene3D" id="1.20.120.80">
    <property type="entry name" value="Cytochrome c oxidase, subunit III, four-helix bundle"/>
    <property type="match status" value="1"/>
</dbReference>
<keyword evidence="4 8" id="KW-0812">Transmembrane</keyword>
<feature type="transmembrane region" description="Helical" evidence="9">
    <location>
        <begin position="16"/>
        <end position="36"/>
    </location>
</feature>
<dbReference type="GO" id="GO:0016020">
    <property type="term" value="C:membrane"/>
    <property type="evidence" value="ECO:0007669"/>
    <property type="project" value="UniProtKB-SubCell"/>
</dbReference>
<dbReference type="PROSITE" id="PS50253">
    <property type="entry name" value="COX3"/>
    <property type="match status" value="1"/>
</dbReference>
<sequence length="261" mass="30343">MINQNHPFHLVFNSPWPIFTGSSVLTMLIGTVNWMCTKSPTMMNMGLLLTIFNTSQWWRDVSRESSYQGYHSNLVMNGLRWGMILFITSEILFFFSFFWSFFHSSLAPNLELGLMWPPLGIAAINPFQVPLLNTSVLLASGVFVTWAHHGLIEQNNKIMNTNMMVTVVMGLYFTSLQAWEYWESSYSMSDSSFGSTFFLATGFHGLHVLVGTIFLLVSLMRHNLNMYSLNHHLGLEASIWYWHFVDVVWLFLYSFLYWWSY</sequence>
<keyword evidence="12" id="KW-1185">Reference proteome</keyword>
<dbReference type="Proteomes" id="UP000186922">
    <property type="component" value="Mitochondrion MT"/>
</dbReference>
<comment type="similarity">
    <text evidence="2 8">Belongs to the cytochrome c oxidase subunit 3 family.</text>
</comment>
<evidence type="ECO:0000259" key="10">
    <source>
        <dbReference type="PROSITE" id="PS50253"/>
    </source>
</evidence>
<reference evidence="11 12" key="1">
    <citation type="journal article" date="2016" name="Nat. Commun.">
        <title>Extremotolerant tardigrade genome and improved radiotolerance of human cultured cells by tardigrade-unique protein.</title>
        <authorList>
            <person name="Hashimoto T."/>
            <person name="Horikawa D.D."/>
            <person name="Saito Y."/>
            <person name="Kuwahara H."/>
            <person name="Kozuka-Hata H."/>
            <person name="Shin-I T."/>
            <person name="Minakuchi Y."/>
            <person name="Ohishi K."/>
            <person name="Motoyama A."/>
            <person name="Aizu T."/>
            <person name="Enomoto A."/>
            <person name="Kondo K."/>
            <person name="Tanaka S."/>
            <person name="Hara Y."/>
            <person name="Koshikawa S."/>
            <person name="Sagara H."/>
            <person name="Miura T."/>
            <person name="Yokobori S."/>
            <person name="Miyagawa K."/>
            <person name="Suzuki Y."/>
            <person name="Kubo T."/>
            <person name="Oyama M."/>
            <person name="Kohara Y."/>
            <person name="Fujiyama A."/>
            <person name="Arakawa K."/>
            <person name="Katayama T."/>
            <person name="Toyoda A."/>
            <person name="Kunieda T."/>
        </authorList>
    </citation>
    <scope>NUCLEOTIDE SEQUENCE [LARGE SCALE GENOMIC DNA]</scope>
    <source>
        <strain evidence="11 12">YOKOZUNA-1</strain>
    </source>
</reference>
<evidence type="ECO:0000256" key="5">
    <source>
        <dbReference type="ARBA" id="ARBA00022967"/>
    </source>
</evidence>
<name>A0A1C9ZVZ4_RAMVA</name>
<feature type="domain" description="Heme-copper oxidase subunit III family profile" evidence="10">
    <location>
        <begin position="4"/>
        <end position="261"/>
    </location>
</feature>
<feature type="transmembrane region" description="Helical" evidence="9">
    <location>
        <begin position="122"/>
        <end position="146"/>
    </location>
</feature>
<dbReference type="PANTHER" id="PTHR11403">
    <property type="entry name" value="CYTOCHROME C OXIDASE SUBUNIT III"/>
    <property type="match status" value="1"/>
</dbReference>
<dbReference type="AlphaFoldDB" id="A0A1C9ZVZ4"/>
<dbReference type="OrthoDB" id="10050457at2759"/>
<dbReference type="Gene3D" id="1.10.287.70">
    <property type="match status" value="1"/>
</dbReference>
<evidence type="ECO:0000313" key="12">
    <source>
        <dbReference type="Proteomes" id="UP000186922"/>
    </source>
</evidence>
<dbReference type="GeneID" id="29295264"/>